<dbReference type="InterPro" id="IPR013187">
    <property type="entry name" value="F-box-assoc_dom_typ3"/>
</dbReference>
<comment type="caution">
    <text evidence="2">The sequence shown here is derived from an EMBL/GenBank/DDBJ whole genome shotgun (WGS) entry which is preliminary data.</text>
</comment>
<reference evidence="2 3" key="1">
    <citation type="submission" date="2024-04" db="EMBL/GenBank/DDBJ databases">
        <title>Genome assembly C_amara_ONT_v2.</title>
        <authorList>
            <person name="Yant L."/>
            <person name="Moore C."/>
            <person name="Slenker M."/>
        </authorList>
    </citation>
    <scope>NUCLEOTIDE SEQUENCE [LARGE SCALE GENOMIC DNA]</scope>
    <source>
        <tissue evidence="2">Leaf</tissue>
    </source>
</reference>
<dbReference type="EMBL" id="JBANAX010000150">
    <property type="protein sequence ID" value="KAL1220557.1"/>
    <property type="molecule type" value="Genomic_DNA"/>
</dbReference>
<dbReference type="NCBIfam" id="TIGR01640">
    <property type="entry name" value="F_box_assoc_1"/>
    <property type="match status" value="1"/>
</dbReference>
<keyword evidence="3" id="KW-1185">Reference proteome</keyword>
<evidence type="ECO:0000313" key="3">
    <source>
        <dbReference type="Proteomes" id="UP001558713"/>
    </source>
</evidence>
<proteinExistence type="predicted"/>
<dbReference type="Proteomes" id="UP001558713">
    <property type="component" value="Unassembled WGS sequence"/>
</dbReference>
<evidence type="ECO:0000313" key="2">
    <source>
        <dbReference type="EMBL" id="KAL1220557.1"/>
    </source>
</evidence>
<protein>
    <submittedName>
        <fullName evidence="2">F-box protein</fullName>
    </submittedName>
</protein>
<dbReference type="PANTHER" id="PTHR35546:SF16">
    <property type="entry name" value="F-BOX ASSOCIATED UBIQUITINATION EFFECTOR FAMILY PROTEIN-RELATED"/>
    <property type="match status" value="1"/>
</dbReference>
<organism evidence="2 3">
    <name type="scientific">Cardamine amara subsp. amara</name>
    <dbReference type="NCBI Taxonomy" id="228776"/>
    <lineage>
        <taxon>Eukaryota</taxon>
        <taxon>Viridiplantae</taxon>
        <taxon>Streptophyta</taxon>
        <taxon>Embryophyta</taxon>
        <taxon>Tracheophyta</taxon>
        <taxon>Spermatophyta</taxon>
        <taxon>Magnoliopsida</taxon>
        <taxon>eudicotyledons</taxon>
        <taxon>Gunneridae</taxon>
        <taxon>Pentapetalae</taxon>
        <taxon>rosids</taxon>
        <taxon>malvids</taxon>
        <taxon>Brassicales</taxon>
        <taxon>Brassicaceae</taxon>
        <taxon>Cardamineae</taxon>
        <taxon>Cardamine</taxon>
    </lineage>
</organism>
<feature type="domain" description="F-box associated beta-propeller type 3" evidence="1">
    <location>
        <begin position="94"/>
        <end position="352"/>
    </location>
</feature>
<dbReference type="PANTHER" id="PTHR35546">
    <property type="entry name" value="F-BOX PROTEIN INTERACTION DOMAIN PROTEIN-RELATED"/>
    <property type="match status" value="1"/>
</dbReference>
<dbReference type="Pfam" id="PF08268">
    <property type="entry name" value="FBA_3"/>
    <property type="match status" value="1"/>
</dbReference>
<dbReference type="InterPro" id="IPR017451">
    <property type="entry name" value="F-box-assoc_interact_dom"/>
</dbReference>
<name>A0ABD1BTN4_CARAN</name>
<dbReference type="InterPro" id="IPR055290">
    <property type="entry name" value="At3g26010-like"/>
</dbReference>
<evidence type="ECO:0000259" key="1">
    <source>
        <dbReference type="Pfam" id="PF08268"/>
    </source>
</evidence>
<sequence>MPFEMNQDMIIDVLSRCPASVVDKFRIILNKECYKRTYNSSFIKLNLQRTNSVSGYFLQYMRRYNQFSAFVEVLGNRTCESEISLDFLPPGRVKIEACDASHGILLCINDRPVRGRGPLFIICKPTTKQYLIIPNPKTRYFAVKYGLMVIGSNPFRYKILRLSNLPSVEKRRRYNFNNNYFVCEVFDSDSFAWKRINNVEVPEDDLLSSMWRHWHSLPIASYGVLHWLTLNNNVFGFCLKTETWLLIPVPENVASASFLTLSSYEGKLAIISLRSRDGMDYDEVWVLKSYFDNSWVSVKKIKKNEGLEPVWLSGNDAVTLADWNMMSIYTKLYNRDRIFLYNLNNGKSHKSETRDPRFFPLFSDVSYFPFYSDYERVEFDGRSNGSRQVTL</sequence>
<dbReference type="AlphaFoldDB" id="A0ABD1BTN4"/>
<gene>
    <name evidence="2" type="ORF">V5N11_003266</name>
</gene>
<accession>A0ABD1BTN4</accession>